<dbReference type="GO" id="GO:0004252">
    <property type="term" value="F:serine-type endopeptidase activity"/>
    <property type="evidence" value="ECO:0007669"/>
    <property type="project" value="InterPro"/>
</dbReference>
<dbReference type="Pfam" id="PF13365">
    <property type="entry name" value="Trypsin_2"/>
    <property type="match status" value="1"/>
</dbReference>
<evidence type="ECO:0000256" key="3">
    <source>
        <dbReference type="SAM" id="MobiDB-lite"/>
    </source>
</evidence>
<keyword evidence="1" id="KW-0645">Protease</keyword>
<sequence length="295" mass="28723">MTNQHPASAGPDEPPTQPIPLPPRVQSGPPPRRGRGRLGPRVTALALVAGLLGGGVGVAGGYLVAGGDLAPLPSAGAAPVSTVSNPLTGVEHAAAVASRSVVDVSWSAGRAGAGGSGVVLTADGLVLTNNHVVEGAAATNAPIAVTLPDGSRKTARVVGADGGGDLAVLRIEGASGLTPAQLGDSGALRVGQQVVAIGSPLGLEGTVTSGIVSALRREVTGRTELGTAISYQGVQTDAPVNKGNSGGALVDLSGRVVGINSAIATSDSSDGSIGIGFAIPVDQARRVVERITGGR</sequence>
<accession>A0A1M5PZQ7</accession>
<dbReference type="InterPro" id="IPR009003">
    <property type="entry name" value="Peptidase_S1_PA"/>
</dbReference>
<feature type="region of interest" description="Disordered" evidence="3">
    <location>
        <begin position="1"/>
        <end position="38"/>
    </location>
</feature>
<evidence type="ECO:0000313" key="5">
    <source>
        <dbReference type="EMBL" id="SHH07156.1"/>
    </source>
</evidence>
<reference evidence="5 6" key="1">
    <citation type="submission" date="2016-11" db="EMBL/GenBank/DDBJ databases">
        <authorList>
            <person name="Jaros S."/>
            <person name="Januszkiewicz K."/>
            <person name="Wedrychowicz H."/>
        </authorList>
    </citation>
    <scope>NUCLEOTIDE SEQUENCE [LARGE SCALE GENOMIC DNA]</scope>
    <source>
        <strain evidence="5 6">DSM 44523</strain>
    </source>
</reference>
<dbReference type="GO" id="GO:0006508">
    <property type="term" value="P:proteolysis"/>
    <property type="evidence" value="ECO:0007669"/>
    <property type="project" value="UniProtKB-KW"/>
</dbReference>
<dbReference type="STRING" id="2017.SAMN05444320_1214"/>
<evidence type="ECO:0000256" key="2">
    <source>
        <dbReference type="ARBA" id="ARBA00022801"/>
    </source>
</evidence>
<dbReference type="InterPro" id="IPR051201">
    <property type="entry name" value="Chloro_Bact_Ser_Proteases"/>
</dbReference>
<dbReference type="AlphaFoldDB" id="A0A1M5PZQ7"/>
<evidence type="ECO:0000313" key="6">
    <source>
        <dbReference type="Proteomes" id="UP000184501"/>
    </source>
</evidence>
<feature type="compositionally biased region" description="Pro residues" evidence="3">
    <location>
        <begin position="12"/>
        <end position="31"/>
    </location>
</feature>
<keyword evidence="6" id="KW-1185">Reference proteome</keyword>
<feature type="transmembrane region" description="Helical" evidence="4">
    <location>
        <begin position="42"/>
        <end position="65"/>
    </location>
</feature>
<dbReference type="EMBL" id="FQVN01000021">
    <property type="protein sequence ID" value="SHH07156.1"/>
    <property type="molecule type" value="Genomic_DNA"/>
</dbReference>
<organism evidence="5 6">
    <name type="scientific">Streptoalloteichus hindustanus</name>
    <dbReference type="NCBI Taxonomy" id="2017"/>
    <lineage>
        <taxon>Bacteria</taxon>
        <taxon>Bacillati</taxon>
        <taxon>Actinomycetota</taxon>
        <taxon>Actinomycetes</taxon>
        <taxon>Pseudonocardiales</taxon>
        <taxon>Pseudonocardiaceae</taxon>
        <taxon>Streptoalloteichus</taxon>
    </lineage>
</organism>
<keyword evidence="4" id="KW-0472">Membrane</keyword>
<evidence type="ECO:0000256" key="1">
    <source>
        <dbReference type="ARBA" id="ARBA00022670"/>
    </source>
</evidence>
<dbReference type="InterPro" id="IPR001940">
    <property type="entry name" value="Peptidase_S1C"/>
</dbReference>
<dbReference type="PANTHER" id="PTHR43343:SF3">
    <property type="entry name" value="PROTEASE DO-LIKE 8, CHLOROPLASTIC"/>
    <property type="match status" value="1"/>
</dbReference>
<proteinExistence type="predicted"/>
<keyword evidence="2" id="KW-0378">Hydrolase</keyword>
<name>A0A1M5PZQ7_STRHI</name>
<keyword evidence="4" id="KW-0812">Transmembrane</keyword>
<gene>
    <name evidence="5" type="ORF">SAMN05444320_1214</name>
</gene>
<dbReference type="PANTHER" id="PTHR43343">
    <property type="entry name" value="PEPTIDASE S12"/>
    <property type="match status" value="1"/>
</dbReference>
<protein>
    <submittedName>
        <fullName evidence="5">Trypsin-like peptidase domain-containing protein</fullName>
    </submittedName>
</protein>
<dbReference type="PRINTS" id="PR00834">
    <property type="entry name" value="PROTEASES2C"/>
</dbReference>
<evidence type="ECO:0000256" key="4">
    <source>
        <dbReference type="SAM" id="Phobius"/>
    </source>
</evidence>
<keyword evidence="4" id="KW-1133">Transmembrane helix</keyword>
<dbReference type="OrthoDB" id="9758917at2"/>
<dbReference type="Gene3D" id="2.40.10.120">
    <property type="match status" value="1"/>
</dbReference>
<dbReference type="Proteomes" id="UP000184501">
    <property type="component" value="Unassembled WGS sequence"/>
</dbReference>
<dbReference type="SUPFAM" id="SSF50494">
    <property type="entry name" value="Trypsin-like serine proteases"/>
    <property type="match status" value="1"/>
</dbReference>
<dbReference type="RefSeq" id="WP_073490042.1">
    <property type="nucleotide sequence ID" value="NZ_FQVN01000021.1"/>
</dbReference>